<evidence type="ECO:0000256" key="1">
    <source>
        <dbReference type="SAM" id="MobiDB-lite"/>
    </source>
</evidence>
<feature type="region of interest" description="Disordered" evidence="1">
    <location>
        <begin position="1"/>
        <end position="24"/>
    </location>
</feature>
<accession>A0AAV2FAV3</accession>
<evidence type="ECO:0000313" key="2">
    <source>
        <dbReference type="EMBL" id="CAL1395421.1"/>
    </source>
</evidence>
<gene>
    <name evidence="2" type="ORF">LTRI10_LOCUS35854</name>
</gene>
<proteinExistence type="predicted"/>
<dbReference type="Proteomes" id="UP001497516">
    <property type="component" value="Chromosome 6"/>
</dbReference>
<dbReference type="AlphaFoldDB" id="A0AAV2FAV3"/>
<protein>
    <submittedName>
        <fullName evidence="2">Uncharacterized protein</fullName>
    </submittedName>
</protein>
<organism evidence="2 3">
    <name type="scientific">Linum trigynum</name>
    <dbReference type="NCBI Taxonomy" id="586398"/>
    <lineage>
        <taxon>Eukaryota</taxon>
        <taxon>Viridiplantae</taxon>
        <taxon>Streptophyta</taxon>
        <taxon>Embryophyta</taxon>
        <taxon>Tracheophyta</taxon>
        <taxon>Spermatophyta</taxon>
        <taxon>Magnoliopsida</taxon>
        <taxon>eudicotyledons</taxon>
        <taxon>Gunneridae</taxon>
        <taxon>Pentapetalae</taxon>
        <taxon>rosids</taxon>
        <taxon>fabids</taxon>
        <taxon>Malpighiales</taxon>
        <taxon>Linaceae</taxon>
        <taxon>Linum</taxon>
    </lineage>
</organism>
<keyword evidence="3" id="KW-1185">Reference proteome</keyword>
<dbReference type="EMBL" id="OZ034819">
    <property type="protein sequence ID" value="CAL1395421.1"/>
    <property type="molecule type" value="Genomic_DNA"/>
</dbReference>
<evidence type="ECO:0000313" key="3">
    <source>
        <dbReference type="Proteomes" id="UP001497516"/>
    </source>
</evidence>
<name>A0AAV2FAV3_9ROSI</name>
<sequence>MGKKETALPSSSRPKKPVGSLHATFTNHSPLCRQAHTQPPAHRMPVFKSHALELEEAEIEKNETNAMSFGRRSQMRKYFYAWDG</sequence>
<reference evidence="2 3" key="1">
    <citation type="submission" date="2024-04" db="EMBL/GenBank/DDBJ databases">
        <authorList>
            <person name="Fracassetti M."/>
        </authorList>
    </citation>
    <scope>NUCLEOTIDE SEQUENCE [LARGE SCALE GENOMIC DNA]</scope>
</reference>